<dbReference type="InterPro" id="IPR035595">
    <property type="entry name" value="UDP_glycos_trans_CS"/>
</dbReference>
<keyword evidence="3 5" id="KW-0328">Glycosyltransferase</keyword>
<dbReference type="SUPFAM" id="SSF53756">
    <property type="entry name" value="UDP-Glycosyltransferase/glycogen phosphorylase"/>
    <property type="match status" value="1"/>
</dbReference>
<sequence length="479" mass="53245">MEKRPHFLIVSFYIQSHVTPSLLLANRLVRWAGARATFSTTVSSHRCIFSTTTNPLSFGGLLSHIPYSDGFDDGYHPGMIADSDYYDTHLKLIASKSLSSIVGDLAAAGRPVTCIIYTCFSTWAAAVARHHCIPSVPFWIQPATTFAAFWHYFHGYDSLINANVGDPFFPVAFPSIPRLHVRDLPSLLTVTSDDPAAIHLHPLLDMCADMDSGRSSELKPKVLANTWSELEPEAIASVANKVEVFAIGPLPMEAAAAMAIAGSEVSIFKEDEKDYMAWLDEQPEGSVVYISFGSYCKITKEQAEEMAKGLRESQRPYLLVLRKDNRWDGRQSMPEREGMVVEWCAQSKVLAHRAVGCFVTHCGWNSATESLAHGVPMVGLPQWMDQGTNMWLVEEWGVGVRAEVSEEGIVRAAELRRCLERVMGPQGSSSDIESDSEIKRMARVWKERLQQAADGAMTKRIKGFVEEFALQEKVKLKLI</sequence>
<dbReference type="PANTHER" id="PTHR11926">
    <property type="entry name" value="GLUCOSYL/GLUCURONOSYL TRANSFERASES"/>
    <property type="match status" value="1"/>
</dbReference>
<protein>
    <recommendedName>
        <fullName evidence="4">Glycosyltransferase</fullName>
        <ecNumber evidence="4">2.4.1.-</ecNumber>
    </recommendedName>
</protein>
<dbReference type="FunFam" id="3.40.50.2000:FF:000019">
    <property type="entry name" value="Glycosyltransferase"/>
    <property type="match status" value="1"/>
</dbReference>
<accession>A0A2I0BGU6</accession>
<dbReference type="GO" id="GO:0080044">
    <property type="term" value="F:quercetin 7-O-glucosyltransferase activity"/>
    <property type="evidence" value="ECO:0007669"/>
    <property type="project" value="TreeGrafter"/>
</dbReference>
<evidence type="ECO:0000256" key="3">
    <source>
        <dbReference type="RuleBase" id="RU003718"/>
    </source>
</evidence>
<evidence type="ECO:0000256" key="2">
    <source>
        <dbReference type="ARBA" id="ARBA00022679"/>
    </source>
</evidence>
<evidence type="ECO:0000313" key="6">
    <source>
        <dbReference type="Proteomes" id="UP000236161"/>
    </source>
</evidence>
<proteinExistence type="inferred from homology"/>
<dbReference type="AlphaFoldDB" id="A0A2I0BGU6"/>
<dbReference type="PROSITE" id="PS00375">
    <property type="entry name" value="UDPGT"/>
    <property type="match status" value="1"/>
</dbReference>
<dbReference type="CDD" id="cd03784">
    <property type="entry name" value="GT1_Gtf-like"/>
    <property type="match status" value="1"/>
</dbReference>
<gene>
    <name evidence="5" type="primary">5GT</name>
    <name evidence="5" type="ORF">AXF42_Ash004493</name>
</gene>
<dbReference type="OrthoDB" id="5835829at2759"/>
<dbReference type="PANTHER" id="PTHR11926:SF1534">
    <property type="entry name" value="GLYCOSYLTRANSFERASE"/>
    <property type="match status" value="1"/>
</dbReference>
<dbReference type="EC" id="2.4.1.-" evidence="4"/>
<dbReference type="Proteomes" id="UP000236161">
    <property type="component" value="Unassembled WGS sequence"/>
</dbReference>
<reference evidence="5 6" key="1">
    <citation type="journal article" date="2017" name="Nature">
        <title>The Apostasia genome and the evolution of orchids.</title>
        <authorList>
            <person name="Zhang G.Q."/>
            <person name="Liu K.W."/>
            <person name="Li Z."/>
            <person name="Lohaus R."/>
            <person name="Hsiao Y.Y."/>
            <person name="Niu S.C."/>
            <person name="Wang J.Y."/>
            <person name="Lin Y.C."/>
            <person name="Xu Q."/>
            <person name="Chen L.J."/>
            <person name="Yoshida K."/>
            <person name="Fujiwara S."/>
            <person name="Wang Z.W."/>
            <person name="Zhang Y.Q."/>
            <person name="Mitsuda N."/>
            <person name="Wang M."/>
            <person name="Liu G.H."/>
            <person name="Pecoraro L."/>
            <person name="Huang H.X."/>
            <person name="Xiao X.J."/>
            <person name="Lin M."/>
            <person name="Wu X.Y."/>
            <person name="Wu W.L."/>
            <person name="Chen Y.Y."/>
            <person name="Chang S.B."/>
            <person name="Sakamoto S."/>
            <person name="Ohme-Takagi M."/>
            <person name="Yagi M."/>
            <person name="Zeng S.J."/>
            <person name="Shen C.Y."/>
            <person name="Yeh C.M."/>
            <person name="Luo Y.B."/>
            <person name="Tsai W.C."/>
            <person name="Van de Peer Y."/>
            <person name="Liu Z.J."/>
        </authorList>
    </citation>
    <scope>NUCLEOTIDE SEQUENCE [LARGE SCALE GENOMIC DNA]</scope>
    <source>
        <strain evidence="6">cv. Shenzhen</strain>
        <tissue evidence="5">Stem</tissue>
    </source>
</reference>
<keyword evidence="2 3" id="KW-0808">Transferase</keyword>
<dbReference type="EMBL" id="KZ451883">
    <property type="protein sequence ID" value="PKA67002.1"/>
    <property type="molecule type" value="Genomic_DNA"/>
</dbReference>
<organism evidence="5 6">
    <name type="scientific">Apostasia shenzhenica</name>
    <dbReference type="NCBI Taxonomy" id="1088818"/>
    <lineage>
        <taxon>Eukaryota</taxon>
        <taxon>Viridiplantae</taxon>
        <taxon>Streptophyta</taxon>
        <taxon>Embryophyta</taxon>
        <taxon>Tracheophyta</taxon>
        <taxon>Spermatophyta</taxon>
        <taxon>Magnoliopsida</taxon>
        <taxon>Liliopsida</taxon>
        <taxon>Asparagales</taxon>
        <taxon>Orchidaceae</taxon>
        <taxon>Apostasioideae</taxon>
        <taxon>Apostasia</taxon>
    </lineage>
</organism>
<evidence type="ECO:0000256" key="1">
    <source>
        <dbReference type="ARBA" id="ARBA00009995"/>
    </source>
</evidence>
<name>A0A2I0BGU6_9ASPA</name>
<comment type="similarity">
    <text evidence="1 3">Belongs to the UDP-glycosyltransferase family.</text>
</comment>
<evidence type="ECO:0000313" key="5">
    <source>
        <dbReference type="EMBL" id="PKA67002.1"/>
    </source>
</evidence>
<dbReference type="Pfam" id="PF00201">
    <property type="entry name" value="UDPGT"/>
    <property type="match status" value="1"/>
</dbReference>
<dbReference type="GO" id="GO:0080043">
    <property type="term" value="F:quercetin 3-O-glucosyltransferase activity"/>
    <property type="evidence" value="ECO:0007669"/>
    <property type="project" value="TreeGrafter"/>
</dbReference>
<keyword evidence="6" id="KW-1185">Reference proteome</keyword>
<dbReference type="InterPro" id="IPR002213">
    <property type="entry name" value="UDP_glucos_trans"/>
</dbReference>
<dbReference type="Gene3D" id="3.40.50.2000">
    <property type="entry name" value="Glycogen Phosphorylase B"/>
    <property type="match status" value="2"/>
</dbReference>
<evidence type="ECO:0000256" key="4">
    <source>
        <dbReference type="RuleBase" id="RU362057"/>
    </source>
</evidence>